<feature type="domain" description="SCP" evidence="2">
    <location>
        <begin position="22"/>
        <end position="154"/>
    </location>
</feature>
<dbReference type="OrthoDB" id="337038at2759"/>
<dbReference type="InterPro" id="IPR014044">
    <property type="entry name" value="CAP_dom"/>
</dbReference>
<organism evidence="3 4">
    <name type="scientific">Allacma fusca</name>
    <dbReference type="NCBI Taxonomy" id="39272"/>
    <lineage>
        <taxon>Eukaryota</taxon>
        <taxon>Metazoa</taxon>
        <taxon>Ecdysozoa</taxon>
        <taxon>Arthropoda</taxon>
        <taxon>Hexapoda</taxon>
        <taxon>Collembola</taxon>
        <taxon>Symphypleona</taxon>
        <taxon>Sminthuridae</taxon>
        <taxon>Allacma</taxon>
    </lineage>
</organism>
<evidence type="ECO:0000313" key="4">
    <source>
        <dbReference type="Proteomes" id="UP000708208"/>
    </source>
</evidence>
<sequence>MATIRILFIITTLIGLHHCFTDFQQVGLDIHNKHREHHGVPLLVLSKDLNKQAAECAKYYMDKGKIDHSCLIKRAIGENLYMSKGRDKGLARSVGLASEAWYNEISRYNYQDPESNKASHATQVIWKGSTELGIAALERHDKCVVVALYMPPGFV</sequence>
<accession>A0A8J2KKT9</accession>
<evidence type="ECO:0000259" key="2">
    <source>
        <dbReference type="SMART" id="SM00198"/>
    </source>
</evidence>
<evidence type="ECO:0000313" key="3">
    <source>
        <dbReference type="EMBL" id="CAG7818888.1"/>
    </source>
</evidence>
<evidence type="ECO:0000256" key="1">
    <source>
        <dbReference type="SAM" id="SignalP"/>
    </source>
</evidence>
<dbReference type="SMART" id="SM00198">
    <property type="entry name" value="SCP"/>
    <property type="match status" value="1"/>
</dbReference>
<protein>
    <recommendedName>
        <fullName evidence="2">SCP domain-containing protein</fullName>
    </recommendedName>
</protein>
<dbReference type="Pfam" id="PF00188">
    <property type="entry name" value="CAP"/>
    <property type="match status" value="1"/>
</dbReference>
<keyword evidence="4" id="KW-1185">Reference proteome</keyword>
<proteinExistence type="predicted"/>
<comment type="caution">
    <text evidence="3">The sequence shown here is derived from an EMBL/GenBank/DDBJ whole genome shotgun (WGS) entry which is preliminary data.</text>
</comment>
<dbReference type="InterPro" id="IPR034113">
    <property type="entry name" value="SCP_GAPR1-like"/>
</dbReference>
<dbReference type="EMBL" id="CAJVCH010433310">
    <property type="protein sequence ID" value="CAG7818888.1"/>
    <property type="molecule type" value="Genomic_DNA"/>
</dbReference>
<dbReference type="PANTHER" id="PTHR10334">
    <property type="entry name" value="CYSTEINE-RICH SECRETORY PROTEIN-RELATED"/>
    <property type="match status" value="1"/>
</dbReference>
<name>A0A8J2KKT9_9HEXA</name>
<gene>
    <name evidence="3" type="ORF">AFUS01_LOCUS29365</name>
</gene>
<dbReference type="Proteomes" id="UP000708208">
    <property type="component" value="Unassembled WGS sequence"/>
</dbReference>
<dbReference type="AlphaFoldDB" id="A0A8J2KKT9"/>
<dbReference type="InterPro" id="IPR001283">
    <property type="entry name" value="CRISP-related"/>
</dbReference>
<dbReference type="CDD" id="cd05382">
    <property type="entry name" value="CAP_GAPR1-like"/>
    <property type="match status" value="1"/>
</dbReference>
<feature type="signal peptide" evidence="1">
    <location>
        <begin position="1"/>
        <end position="19"/>
    </location>
</feature>
<feature type="chain" id="PRO_5035230378" description="SCP domain-containing protein" evidence="1">
    <location>
        <begin position="20"/>
        <end position="155"/>
    </location>
</feature>
<reference evidence="3" key="1">
    <citation type="submission" date="2021-06" db="EMBL/GenBank/DDBJ databases">
        <authorList>
            <person name="Hodson N. C."/>
            <person name="Mongue J. A."/>
            <person name="Jaron S. K."/>
        </authorList>
    </citation>
    <scope>NUCLEOTIDE SEQUENCE</scope>
</reference>
<keyword evidence="1" id="KW-0732">Signal</keyword>